<comment type="subcellular location">
    <subcellularLocation>
        <location evidence="1">Membrane</location>
        <topology evidence="1">Multi-pass membrane protein</topology>
    </subcellularLocation>
</comment>
<evidence type="ECO:0000313" key="7">
    <source>
        <dbReference type="Proteomes" id="UP000255082"/>
    </source>
</evidence>
<dbReference type="PANTHER" id="PTHR33514:SF13">
    <property type="entry name" value="PROTEIN ABCI12, CHLOROPLASTIC"/>
    <property type="match status" value="1"/>
</dbReference>
<keyword evidence="2 5" id="KW-0812">Transmembrane</keyword>
<organism evidence="6 7">
    <name type="scientific">Nocardia africana</name>
    <dbReference type="NCBI Taxonomy" id="134964"/>
    <lineage>
        <taxon>Bacteria</taxon>
        <taxon>Bacillati</taxon>
        <taxon>Actinomycetota</taxon>
        <taxon>Actinomycetes</taxon>
        <taxon>Mycobacteriales</taxon>
        <taxon>Nocardiaceae</taxon>
        <taxon>Nocardia</taxon>
    </lineage>
</organism>
<reference evidence="6 7" key="1">
    <citation type="submission" date="2018-06" db="EMBL/GenBank/DDBJ databases">
        <authorList>
            <consortium name="Pathogen Informatics"/>
            <person name="Doyle S."/>
        </authorList>
    </citation>
    <scope>NUCLEOTIDE SEQUENCE [LARGE SCALE GENOMIC DNA]</scope>
    <source>
        <strain evidence="6 7">NCTC13184</strain>
    </source>
</reference>
<accession>A0A378WK92</accession>
<evidence type="ECO:0000256" key="5">
    <source>
        <dbReference type="SAM" id="Phobius"/>
    </source>
</evidence>
<name>A0A378WK92_9NOCA</name>
<evidence type="ECO:0000256" key="3">
    <source>
        <dbReference type="ARBA" id="ARBA00022989"/>
    </source>
</evidence>
<dbReference type="PANTHER" id="PTHR33514">
    <property type="entry name" value="PROTEIN ABCI12, CHLOROPLASTIC"/>
    <property type="match status" value="1"/>
</dbReference>
<evidence type="ECO:0000256" key="4">
    <source>
        <dbReference type="ARBA" id="ARBA00023136"/>
    </source>
</evidence>
<feature type="transmembrane region" description="Helical" evidence="5">
    <location>
        <begin position="69"/>
        <end position="91"/>
    </location>
</feature>
<proteinExistence type="predicted"/>
<dbReference type="EMBL" id="UGRU01000001">
    <property type="protein sequence ID" value="SUA41686.1"/>
    <property type="molecule type" value="Genomic_DNA"/>
</dbReference>
<evidence type="ECO:0000313" key="6">
    <source>
        <dbReference type="EMBL" id="SUA41686.1"/>
    </source>
</evidence>
<keyword evidence="4 5" id="KW-0472">Membrane</keyword>
<dbReference type="RefSeq" id="WP_309474233.1">
    <property type="nucleotide sequence ID" value="NZ_UGRU01000001.1"/>
</dbReference>
<dbReference type="CDD" id="cd16914">
    <property type="entry name" value="EcfT"/>
    <property type="match status" value="1"/>
</dbReference>
<gene>
    <name evidence="6" type="primary">ecfT</name>
    <name evidence="6" type="ORF">NCTC13184_01031</name>
</gene>
<dbReference type="AlphaFoldDB" id="A0A378WK92"/>
<feature type="transmembrane region" description="Helical" evidence="5">
    <location>
        <begin position="24"/>
        <end position="57"/>
    </location>
</feature>
<keyword evidence="3 5" id="KW-1133">Transmembrane helix</keyword>
<dbReference type="Proteomes" id="UP000255082">
    <property type="component" value="Unassembled WGS sequence"/>
</dbReference>
<dbReference type="InterPro" id="IPR003339">
    <property type="entry name" value="ABC/ECF_trnsptr_transmembrane"/>
</dbReference>
<protein>
    <submittedName>
        <fullName evidence="6">Energy-coupling factor transporter transmembrane protein EcfT</fullName>
    </submittedName>
</protein>
<evidence type="ECO:0000256" key="1">
    <source>
        <dbReference type="ARBA" id="ARBA00004141"/>
    </source>
</evidence>
<dbReference type="Pfam" id="PF02361">
    <property type="entry name" value="CbiQ"/>
    <property type="match status" value="1"/>
</dbReference>
<sequence length="281" mass="30652">MSMVLLREVPVDSPIHRLWAGTKMIVAFFISVLLMLQPAWPVLGVVVAFLVVIGLVARLPLGTLPRLPWWFWALIVLGGLITIPTGGAAVLRYVQVTLFGLVLLTTSFLIAWTTPMSEIAPALAKLGAPLRFLRIPVDEWAVVVALTLRGLPLLMDEIRVLRAARRLRPKDGSMARGAANPLVDILTAAMAVATRRAGELGEAITARGGTGELTAHPAGPAGPITSLSFCRWWYAEARRRSACFCELAVAKLQLSRVEMGKRFSLAKYQVRRSNSPHFATE</sequence>
<dbReference type="GO" id="GO:0005886">
    <property type="term" value="C:plasma membrane"/>
    <property type="evidence" value="ECO:0007669"/>
    <property type="project" value="TreeGrafter"/>
</dbReference>
<evidence type="ECO:0000256" key="2">
    <source>
        <dbReference type="ARBA" id="ARBA00022692"/>
    </source>
</evidence>
<feature type="transmembrane region" description="Helical" evidence="5">
    <location>
        <begin position="98"/>
        <end position="120"/>
    </location>
</feature>